<sequence>MKKFFFGYLILFFFNTSLSAQVINNIPPNEPNTRFTDDLPLISMRPGLSIAGFSNEGKSGLGLAQILNNAAASESSSTYQLVTEILDKAKEPISLNPETDQIEYTTNILQYMAFEALASVVLEQNGINSEEANSAYGLNIREHSSIMTALKNALTTLTKNDKLARKIPGNEPFDDYLNAIRSYSNTARALDLYLAIENAYQHYSLEESFLLNEQEKKGLMNRFRADIDILFNEGLKREYSAGDLFSVTEDNLEAGNRPLKGYLALAYASMSAQATMQDDQDLLDGYITTTRRKASEPYEDQRGLYWMYQTANGSRFWAEGPFYFDFVLKDAIIFWHAIRINEDLDNSFDPFFNDWFLNPVRWLADLSTPDGSLPPLDDSNKRPIQSANLLRWNEEYGDSEIGNTFSTIFDRVSENHGETFTEDQFYLVEAAIPINDIGGSEVESQTYPAEQQLVLRHTDRSNRQHYLAFVGEKGEAVTSGEGHEQPDQLQLLYYIDEYSFLVDGGYDSGNPQTNSTWNGYQYTNTMQYNASNIEATFDFVTYQNEGGLESPFASIAEARKVSEHDEAEIDYQNPAPNVELLSGKVELNFESPTESSSTYHRSILFVKGEDPYLVDINDITAVSGRNDFVMRYYGNSNQTSTNNDWFFWDFSDQSFTSPTHRLFLFTVPLSGNYFEENETVHIQEAQNRINGEKQPYPVIRKSYLSEQENDRFATASILKILENTPTSEPEFVSNTGGLSYLTYPLNSETIDLFVFAADTSENDRLVNIQSGPLNENEIFLRANQNIGFSRFRIENNSWVQDSDFTVNMRSSTAPDIPNNLTVSIEDGTSGPAAVLMWDEPGGDISFYEIWKQLRERTDQSEQPAEIVGRSETNSFSDTSINNLPLGEFEQRWFVKAVNSDSLVSLPSDYTDWIYIDPSAPPEEFKLFNPFPNPMQETGNIRYQLAEQADVKLQLFDLLGREIKLLFRDSQTEGSYIKEWDTGGISSGIYILRLSATSGSGSTFQKSVMVSVIK</sequence>
<protein>
    <submittedName>
        <fullName evidence="3">T9SS type A sorting domain-containing protein</fullName>
    </submittedName>
</protein>
<dbReference type="EMBL" id="JAKLWS010000007">
    <property type="protein sequence ID" value="MCG2588431.1"/>
    <property type="molecule type" value="Genomic_DNA"/>
</dbReference>
<dbReference type="Pfam" id="PF18962">
    <property type="entry name" value="Por_Secre_tail"/>
    <property type="match status" value="1"/>
</dbReference>
<accession>A0ABS9KC58</accession>
<gene>
    <name evidence="3" type="ORF">L6773_07645</name>
</gene>
<feature type="domain" description="Secretion system C-terminal sorting" evidence="2">
    <location>
        <begin position="930"/>
        <end position="999"/>
    </location>
</feature>
<feature type="chain" id="PRO_5045328987" evidence="1">
    <location>
        <begin position="21"/>
        <end position="1013"/>
    </location>
</feature>
<comment type="caution">
    <text evidence="3">The sequence shown here is derived from an EMBL/GenBank/DDBJ whole genome shotgun (WGS) entry which is preliminary data.</text>
</comment>
<evidence type="ECO:0000256" key="1">
    <source>
        <dbReference type="SAM" id="SignalP"/>
    </source>
</evidence>
<evidence type="ECO:0000313" key="3">
    <source>
        <dbReference type="EMBL" id="MCG2588431.1"/>
    </source>
</evidence>
<dbReference type="Proteomes" id="UP001165366">
    <property type="component" value="Unassembled WGS sequence"/>
</dbReference>
<keyword evidence="1" id="KW-0732">Signal</keyword>
<feature type="signal peptide" evidence="1">
    <location>
        <begin position="1"/>
        <end position="20"/>
    </location>
</feature>
<dbReference type="Gene3D" id="2.70.98.70">
    <property type="match status" value="1"/>
</dbReference>
<dbReference type="InterPro" id="IPR026444">
    <property type="entry name" value="Secre_tail"/>
</dbReference>
<evidence type="ECO:0000259" key="2">
    <source>
        <dbReference type="Pfam" id="PF18962"/>
    </source>
</evidence>
<dbReference type="NCBIfam" id="TIGR04183">
    <property type="entry name" value="Por_Secre_tail"/>
    <property type="match status" value="1"/>
</dbReference>
<reference evidence="3" key="1">
    <citation type="submission" date="2022-01" db="EMBL/GenBank/DDBJ databases">
        <authorList>
            <person name="Wang Y."/>
        </authorList>
    </citation>
    <scope>NUCLEOTIDE SEQUENCE</scope>
    <source>
        <strain evidence="3">WB101</strain>
    </source>
</reference>
<organism evidence="3 4">
    <name type="scientific">Rhodohalobacter sulfatireducens</name>
    <dbReference type="NCBI Taxonomy" id="2911366"/>
    <lineage>
        <taxon>Bacteria</taxon>
        <taxon>Pseudomonadati</taxon>
        <taxon>Balneolota</taxon>
        <taxon>Balneolia</taxon>
        <taxon>Balneolales</taxon>
        <taxon>Balneolaceae</taxon>
        <taxon>Rhodohalobacter</taxon>
    </lineage>
</organism>
<reference evidence="3" key="2">
    <citation type="submission" date="2024-05" db="EMBL/GenBank/DDBJ databases">
        <title>Rhodohalobacter halophilus gen. nov., sp. nov., a moderately halophilic member of the family Balneolaceae.</title>
        <authorList>
            <person name="Xia J."/>
        </authorList>
    </citation>
    <scope>NUCLEOTIDE SEQUENCE</scope>
    <source>
        <strain evidence="3">WB101</strain>
    </source>
</reference>
<evidence type="ECO:0000313" key="4">
    <source>
        <dbReference type="Proteomes" id="UP001165366"/>
    </source>
</evidence>
<dbReference type="InterPro" id="IPR008929">
    <property type="entry name" value="Chondroitin_lyas"/>
</dbReference>
<dbReference type="Gene3D" id="1.50.10.100">
    <property type="entry name" value="Chondroitin AC/alginate lyase"/>
    <property type="match status" value="1"/>
</dbReference>
<proteinExistence type="predicted"/>
<dbReference type="RefSeq" id="WP_237853273.1">
    <property type="nucleotide sequence ID" value="NZ_JAKLWS010000007.1"/>
</dbReference>
<name>A0ABS9KC58_9BACT</name>
<keyword evidence="4" id="KW-1185">Reference proteome</keyword>